<keyword evidence="9" id="KW-1185">Reference proteome</keyword>
<dbReference type="InterPro" id="IPR029039">
    <property type="entry name" value="Flavoprotein-like_sf"/>
</dbReference>
<organism evidence="8 9">
    <name type="scientific">Yoonia maricola</name>
    <dbReference type="NCBI Taxonomy" id="420999"/>
    <lineage>
        <taxon>Bacteria</taxon>
        <taxon>Pseudomonadati</taxon>
        <taxon>Pseudomonadota</taxon>
        <taxon>Alphaproteobacteria</taxon>
        <taxon>Rhodobacterales</taxon>
        <taxon>Paracoccaceae</taxon>
        <taxon>Yoonia</taxon>
    </lineage>
</organism>
<evidence type="ECO:0000256" key="2">
    <source>
        <dbReference type="ARBA" id="ARBA00022643"/>
    </source>
</evidence>
<evidence type="ECO:0000259" key="7">
    <source>
        <dbReference type="Pfam" id="PF02525"/>
    </source>
</evidence>
<comment type="function">
    <text evidence="6">Quinone reductase that provides resistance to thiol-specific stress caused by electrophilic quinones.</text>
</comment>
<dbReference type="AlphaFoldDB" id="A0A2M8W2U5"/>
<keyword evidence="4 6" id="KW-0520">NAD</keyword>
<reference evidence="8 9" key="1">
    <citation type="submission" date="2017-11" db="EMBL/GenBank/DDBJ databases">
        <title>Genomic Encyclopedia of Archaeal and Bacterial Type Strains, Phase II (KMG-II): From Individual Species to Whole Genera.</title>
        <authorList>
            <person name="Goeker M."/>
        </authorList>
    </citation>
    <scope>NUCLEOTIDE SEQUENCE [LARGE SCALE GENOMIC DNA]</scope>
    <source>
        <strain evidence="8 9">DSM 29128</strain>
    </source>
</reference>
<feature type="domain" description="Flavodoxin-like fold" evidence="7">
    <location>
        <begin position="3"/>
        <end position="174"/>
    </location>
</feature>
<dbReference type="PANTHER" id="PTHR43741">
    <property type="entry name" value="FMN-DEPENDENT NADH-AZOREDUCTASE 1"/>
    <property type="match status" value="1"/>
</dbReference>
<dbReference type="Gene3D" id="3.40.50.360">
    <property type="match status" value="1"/>
</dbReference>
<name>A0A2M8W2U5_9RHOB</name>
<dbReference type="InterPro" id="IPR050104">
    <property type="entry name" value="FMN-dep_NADH:Q_OxRdtase_AzoR1"/>
</dbReference>
<proteinExistence type="inferred from homology"/>
<dbReference type="RefSeq" id="WP_100369181.1">
    <property type="nucleotide sequence ID" value="NZ_PGTY01000003.1"/>
</dbReference>
<dbReference type="GO" id="GO:0016652">
    <property type="term" value="F:oxidoreductase activity, acting on NAD(P)H as acceptor"/>
    <property type="evidence" value="ECO:0007669"/>
    <property type="project" value="UniProtKB-UniRule"/>
</dbReference>
<dbReference type="EMBL" id="PGTY01000003">
    <property type="protein sequence ID" value="PJI85244.1"/>
    <property type="molecule type" value="Genomic_DNA"/>
</dbReference>
<dbReference type="GO" id="GO:0010181">
    <property type="term" value="F:FMN binding"/>
    <property type="evidence" value="ECO:0007669"/>
    <property type="project" value="UniProtKB-UniRule"/>
</dbReference>
<evidence type="ECO:0000313" key="9">
    <source>
        <dbReference type="Proteomes" id="UP000228531"/>
    </source>
</evidence>
<evidence type="ECO:0000313" key="8">
    <source>
        <dbReference type="EMBL" id="PJI85244.1"/>
    </source>
</evidence>
<dbReference type="SUPFAM" id="SSF52218">
    <property type="entry name" value="Flavoproteins"/>
    <property type="match status" value="1"/>
</dbReference>
<protein>
    <recommendedName>
        <fullName evidence="6">FMN dependent NADH:quinone oxidoreductase</fullName>
        <ecNumber evidence="6">1.6.5.-</ecNumber>
    </recommendedName>
    <alternativeName>
        <fullName evidence="6">Azo-dye reductase</fullName>
    </alternativeName>
    <alternativeName>
        <fullName evidence="6">FMN-dependent NADH-azo compound oxidoreductase</fullName>
    </alternativeName>
    <alternativeName>
        <fullName evidence="6">FMN-dependent NADH-azoreductase</fullName>
        <ecNumber evidence="6">1.7.1.17</ecNumber>
    </alternativeName>
</protein>
<dbReference type="OrthoDB" id="9787136at2"/>
<keyword evidence="3 6" id="KW-0560">Oxidoreductase</keyword>
<comment type="caution">
    <text evidence="6">Lacks conserved residue(s) required for the propagation of feature annotation.</text>
</comment>
<comment type="similarity">
    <text evidence="6">Belongs to the azoreductase type 1 family.</text>
</comment>
<dbReference type="HAMAP" id="MF_01216">
    <property type="entry name" value="Azoreductase_type1"/>
    <property type="match status" value="1"/>
</dbReference>
<dbReference type="GO" id="GO:0016655">
    <property type="term" value="F:oxidoreductase activity, acting on NAD(P)H, quinone or similar compound as acceptor"/>
    <property type="evidence" value="ECO:0007669"/>
    <property type="project" value="InterPro"/>
</dbReference>
<comment type="subunit">
    <text evidence="6">Homodimer.</text>
</comment>
<feature type="binding site" evidence="6">
    <location>
        <begin position="16"/>
        <end position="18"/>
    </location>
    <ligand>
        <name>FMN</name>
        <dbReference type="ChEBI" id="CHEBI:58210"/>
    </ligand>
</feature>
<dbReference type="PANTHER" id="PTHR43741:SF2">
    <property type="entry name" value="FMN-DEPENDENT NADH:QUINONE OXIDOREDUCTASE"/>
    <property type="match status" value="1"/>
</dbReference>
<keyword evidence="1 6" id="KW-0285">Flavoprotein</keyword>
<evidence type="ECO:0000256" key="4">
    <source>
        <dbReference type="ARBA" id="ARBA00023027"/>
    </source>
</evidence>
<comment type="catalytic activity">
    <reaction evidence="6">
        <text>2 a quinone + NADH + H(+) = 2 a 1,4-benzosemiquinone + NAD(+)</text>
        <dbReference type="Rhea" id="RHEA:65952"/>
        <dbReference type="ChEBI" id="CHEBI:15378"/>
        <dbReference type="ChEBI" id="CHEBI:57540"/>
        <dbReference type="ChEBI" id="CHEBI:57945"/>
        <dbReference type="ChEBI" id="CHEBI:132124"/>
        <dbReference type="ChEBI" id="CHEBI:134225"/>
    </reaction>
</comment>
<dbReference type="GO" id="GO:0009055">
    <property type="term" value="F:electron transfer activity"/>
    <property type="evidence" value="ECO:0007669"/>
    <property type="project" value="UniProtKB-UniRule"/>
</dbReference>
<accession>A0A2M8W2U5</accession>
<feature type="binding site" evidence="6">
    <location>
        <position position="10"/>
    </location>
    <ligand>
        <name>FMN</name>
        <dbReference type="ChEBI" id="CHEBI:58210"/>
    </ligand>
</feature>
<dbReference type="InterPro" id="IPR003680">
    <property type="entry name" value="Flavodoxin_fold"/>
</dbReference>
<dbReference type="Proteomes" id="UP000228531">
    <property type="component" value="Unassembled WGS sequence"/>
</dbReference>
<dbReference type="EC" id="1.7.1.17" evidence="6"/>
<sequence>MTTVLHINASGTLNGSVSRAATEHLLRGLAPTRVITRDLAETPLPQIDKTWITTRLLPETEQTEVDHAVLALSDTLIAEIEAADIILIGMPIYNFGMPAALKAWIDLIARPKVTFAYTENGPVGLINGKKAIVAVASGGVPVGAPMDFATPHMEQVLRFIGIDDITVHTAKEVVAQAAA</sequence>
<evidence type="ECO:0000256" key="5">
    <source>
        <dbReference type="ARBA" id="ARBA00048542"/>
    </source>
</evidence>
<comment type="function">
    <text evidence="6">Also exhibits azoreductase activity. Catalyzes the reductive cleavage of the azo bond in aromatic azo compounds to the corresponding amines.</text>
</comment>
<dbReference type="Pfam" id="PF02525">
    <property type="entry name" value="Flavodoxin_2"/>
    <property type="match status" value="1"/>
</dbReference>
<comment type="cofactor">
    <cofactor evidence="6">
        <name>FMN</name>
        <dbReference type="ChEBI" id="CHEBI:58210"/>
    </cofactor>
    <text evidence="6">Binds 1 FMN per subunit.</text>
</comment>
<comment type="caution">
    <text evidence="8">The sequence shown here is derived from an EMBL/GenBank/DDBJ whole genome shotgun (WGS) entry which is preliminary data.</text>
</comment>
<keyword evidence="2 6" id="KW-0288">FMN</keyword>
<evidence type="ECO:0000256" key="6">
    <source>
        <dbReference type="HAMAP-Rule" id="MF_01216"/>
    </source>
</evidence>
<evidence type="ECO:0000256" key="1">
    <source>
        <dbReference type="ARBA" id="ARBA00022630"/>
    </source>
</evidence>
<dbReference type="InterPro" id="IPR023048">
    <property type="entry name" value="NADH:quinone_OxRdtase_FMN_depd"/>
</dbReference>
<comment type="catalytic activity">
    <reaction evidence="5">
        <text>N,N-dimethyl-1,4-phenylenediamine + anthranilate + 2 NAD(+) = 2-(4-dimethylaminophenyl)diazenylbenzoate + 2 NADH + 2 H(+)</text>
        <dbReference type="Rhea" id="RHEA:55872"/>
        <dbReference type="ChEBI" id="CHEBI:15378"/>
        <dbReference type="ChEBI" id="CHEBI:15783"/>
        <dbReference type="ChEBI" id="CHEBI:16567"/>
        <dbReference type="ChEBI" id="CHEBI:57540"/>
        <dbReference type="ChEBI" id="CHEBI:57945"/>
        <dbReference type="ChEBI" id="CHEBI:71579"/>
        <dbReference type="EC" id="1.7.1.17"/>
    </reaction>
    <physiologicalReaction direction="right-to-left" evidence="5">
        <dbReference type="Rhea" id="RHEA:55874"/>
    </physiologicalReaction>
</comment>
<gene>
    <name evidence="6" type="primary">azoR</name>
    <name evidence="8" type="ORF">BC777_3244</name>
</gene>
<evidence type="ECO:0000256" key="3">
    <source>
        <dbReference type="ARBA" id="ARBA00023002"/>
    </source>
</evidence>
<dbReference type="EC" id="1.6.5.-" evidence="6"/>